<organism evidence="1 2">
    <name type="scientific">Allorhodopirellula heiligendammensis</name>
    <dbReference type="NCBI Taxonomy" id="2714739"/>
    <lineage>
        <taxon>Bacteria</taxon>
        <taxon>Pseudomonadati</taxon>
        <taxon>Planctomycetota</taxon>
        <taxon>Planctomycetia</taxon>
        <taxon>Pirellulales</taxon>
        <taxon>Pirellulaceae</taxon>
        <taxon>Allorhodopirellula</taxon>
    </lineage>
</organism>
<keyword evidence="2" id="KW-1185">Reference proteome</keyword>
<gene>
    <name evidence="1" type="ORF">Poly21_05950</name>
</gene>
<name>A0A5C6C1I8_9BACT</name>
<dbReference type="SUPFAM" id="SSF53474">
    <property type="entry name" value="alpha/beta-Hydrolases"/>
    <property type="match status" value="1"/>
</dbReference>
<reference evidence="1 2" key="1">
    <citation type="journal article" date="2020" name="Antonie Van Leeuwenhoek">
        <title>Rhodopirellula heiligendammensis sp. nov., Rhodopirellula pilleata sp. nov., and Rhodopirellula solitaria sp. nov. isolated from natural or artificial marine surfaces in Northern Germany and California, USA, and emended description of the genus Rhodopirellula.</title>
        <authorList>
            <person name="Kallscheuer N."/>
            <person name="Wiegand S."/>
            <person name="Jogler M."/>
            <person name="Boedeker C."/>
            <person name="Peeters S.H."/>
            <person name="Rast P."/>
            <person name="Heuer A."/>
            <person name="Jetten M.S.M."/>
            <person name="Rohde M."/>
            <person name="Jogler C."/>
        </authorList>
    </citation>
    <scope>NUCLEOTIDE SEQUENCE [LARGE SCALE GENOMIC DNA]</scope>
    <source>
        <strain evidence="1 2">Poly21</strain>
    </source>
</reference>
<proteinExistence type="predicted"/>
<dbReference type="Gene3D" id="3.40.50.1820">
    <property type="entry name" value="alpha/beta hydrolase"/>
    <property type="match status" value="1"/>
</dbReference>
<dbReference type="Proteomes" id="UP000319908">
    <property type="component" value="Unassembled WGS sequence"/>
</dbReference>
<comment type="caution">
    <text evidence="1">The sequence shown here is derived from an EMBL/GenBank/DDBJ whole genome shotgun (WGS) entry which is preliminary data.</text>
</comment>
<evidence type="ECO:0000313" key="1">
    <source>
        <dbReference type="EMBL" id="TWU18433.1"/>
    </source>
</evidence>
<accession>A0A5C6C1I8</accession>
<dbReference type="EMBL" id="SJPU01000001">
    <property type="protein sequence ID" value="TWU18433.1"/>
    <property type="molecule type" value="Genomic_DNA"/>
</dbReference>
<dbReference type="AlphaFoldDB" id="A0A5C6C1I8"/>
<dbReference type="InterPro" id="IPR029058">
    <property type="entry name" value="AB_hydrolase_fold"/>
</dbReference>
<dbReference type="RefSeq" id="WP_146405485.1">
    <property type="nucleotide sequence ID" value="NZ_SJPU01000001.1"/>
</dbReference>
<dbReference type="OrthoDB" id="274145at2"/>
<evidence type="ECO:0008006" key="3">
    <source>
        <dbReference type="Google" id="ProtNLM"/>
    </source>
</evidence>
<protein>
    <recommendedName>
        <fullName evidence="3">Alpha/beta hydrolase family protein</fullName>
    </recommendedName>
</protein>
<evidence type="ECO:0000313" key="2">
    <source>
        <dbReference type="Proteomes" id="UP000319908"/>
    </source>
</evidence>
<sequence length="197" mass="22315">MPEQTATINRILLIPGLLEPRLAMWPLQHHLRKQWDHVEIWRDRYIFRDVDASVARLADWIQDDCSDTRLAIVTHSFGDWLARRAIAQTPNHRVAALASIAPVMRSGCVINAIHYLGGDFIPEIAIIADPSRASENLNCDPSIRRMVIWARIDLGVRAVDLRQLAHVQTHRTAATHLSIIMQPNVHGLIEHFLTAPS</sequence>